<organism evidence="2 3">
    <name type="scientific">Zingiber officinale</name>
    <name type="common">Ginger</name>
    <name type="synonym">Amomum zingiber</name>
    <dbReference type="NCBI Taxonomy" id="94328"/>
    <lineage>
        <taxon>Eukaryota</taxon>
        <taxon>Viridiplantae</taxon>
        <taxon>Streptophyta</taxon>
        <taxon>Embryophyta</taxon>
        <taxon>Tracheophyta</taxon>
        <taxon>Spermatophyta</taxon>
        <taxon>Magnoliopsida</taxon>
        <taxon>Liliopsida</taxon>
        <taxon>Zingiberales</taxon>
        <taxon>Zingiberaceae</taxon>
        <taxon>Zingiber</taxon>
    </lineage>
</organism>
<comment type="caution">
    <text evidence="2">The sequence shown here is derived from an EMBL/GenBank/DDBJ whole genome shotgun (WGS) entry which is preliminary data.</text>
</comment>
<dbReference type="GO" id="GO:0003676">
    <property type="term" value="F:nucleic acid binding"/>
    <property type="evidence" value="ECO:0007669"/>
    <property type="project" value="InterPro"/>
</dbReference>
<dbReference type="InterPro" id="IPR003165">
    <property type="entry name" value="Piwi"/>
</dbReference>
<name>A0A8J5BID7_ZINOF</name>
<gene>
    <name evidence="2" type="ORF">ZIOFF_070156</name>
</gene>
<evidence type="ECO:0000313" key="3">
    <source>
        <dbReference type="Proteomes" id="UP000734854"/>
    </source>
</evidence>
<dbReference type="AlphaFoldDB" id="A0A8J5BID7"/>
<accession>A0A8J5BID7</accession>
<dbReference type="EMBL" id="JACMSC010000020">
    <property type="protein sequence ID" value="KAG6472681.1"/>
    <property type="molecule type" value="Genomic_DNA"/>
</dbReference>
<dbReference type="Proteomes" id="UP000734854">
    <property type="component" value="Unassembled WGS sequence"/>
</dbReference>
<dbReference type="Gene3D" id="3.40.50.2300">
    <property type="match status" value="1"/>
</dbReference>
<dbReference type="PANTHER" id="PTHR22891">
    <property type="entry name" value="EUKARYOTIC TRANSLATION INITIATION FACTOR 2C"/>
    <property type="match status" value="1"/>
</dbReference>
<evidence type="ECO:0000259" key="1">
    <source>
        <dbReference type="PROSITE" id="PS50822"/>
    </source>
</evidence>
<evidence type="ECO:0000313" key="2">
    <source>
        <dbReference type="EMBL" id="KAG6472681.1"/>
    </source>
</evidence>
<feature type="domain" description="Piwi" evidence="1">
    <location>
        <begin position="148"/>
        <end position="245"/>
    </location>
</feature>
<dbReference type="SUPFAM" id="SSF53098">
    <property type="entry name" value="Ribonuclease H-like"/>
    <property type="match status" value="1"/>
</dbReference>
<proteinExistence type="predicted"/>
<dbReference type="Pfam" id="PF02171">
    <property type="entry name" value="Piwi"/>
    <property type="match status" value="1"/>
</dbReference>
<dbReference type="PROSITE" id="PS50822">
    <property type="entry name" value="PIWI"/>
    <property type="match status" value="1"/>
</dbReference>
<dbReference type="InterPro" id="IPR012337">
    <property type="entry name" value="RNaseH-like_sf"/>
</dbReference>
<protein>
    <recommendedName>
        <fullName evidence="1">Piwi domain-containing protein</fullName>
    </recommendedName>
</protein>
<sequence>MVASDQTNHIHRKVKLPGPQFQASGHQPPLALSHPLPRGIFPCRRVKVAPFFDLVALLSAKAYLRGLWLVAFEHREGDLQYFRPAFCVVCKSNAKDATALSCLDVPDIRNDPVLHPLTAQPDHVERALSTRYHDAMTILKPRGKELDLLIVILPDNNGSLYVITSDQKQICKTGLGLVSQCCLTKHVFRMSKQYVANVGGRDTILVDALSRHIPLVSDRPTIIFGADVTDPHPGEDFSPSIAVILLTKFPSVPPTFQVQGDLFPQGWLGLPPRLPSHSHPSTLIKSSAPTSYWKRLV</sequence>
<keyword evidence="3" id="KW-1185">Reference proteome</keyword>
<reference evidence="2 3" key="1">
    <citation type="submission" date="2020-08" db="EMBL/GenBank/DDBJ databases">
        <title>Plant Genome Project.</title>
        <authorList>
            <person name="Zhang R.-G."/>
        </authorList>
    </citation>
    <scope>NUCLEOTIDE SEQUENCE [LARGE SCALE GENOMIC DNA]</scope>
    <source>
        <tissue evidence="2">Rhizome</tissue>
    </source>
</reference>